<dbReference type="InterPro" id="IPR007848">
    <property type="entry name" value="Small_mtfrase_dom"/>
</dbReference>
<sequence>MSIEKRESELAEYLERQPYAVELDGITLKIGKNVFPSDFGLTSSFFGQFILRQESADRALDMGCGSGYFAFLLKKLGCNKVVGVDFNKDAVNSARENVSLNPLLGPIDFIHSDLFTDVPSSKFDLIVFNFNYYPSNGTFGLNEDGGQEILKRFFAQVQDYIHSETIIFIPYSQFVGEEHDPKTVCPRFGFSAETMVTTENAAGEHYVYKITKTV</sequence>
<keyword evidence="1" id="KW-0489">Methyltransferase</keyword>
<gene>
    <name evidence="5" type="ORF">sS8_1530</name>
</gene>
<dbReference type="SUPFAM" id="SSF53335">
    <property type="entry name" value="S-adenosyl-L-methionine-dependent methyltransferases"/>
    <property type="match status" value="1"/>
</dbReference>
<name>A0A250KUN8_9GAMM</name>
<evidence type="ECO:0000256" key="1">
    <source>
        <dbReference type="ARBA" id="ARBA00022603"/>
    </source>
</evidence>
<evidence type="ECO:0000313" key="5">
    <source>
        <dbReference type="EMBL" id="BBA33489.1"/>
    </source>
</evidence>
<evidence type="ECO:0000313" key="6">
    <source>
        <dbReference type="Proteomes" id="UP000266313"/>
    </source>
</evidence>
<evidence type="ECO:0000256" key="3">
    <source>
        <dbReference type="ARBA" id="ARBA00022691"/>
    </source>
</evidence>
<dbReference type="Pfam" id="PF05175">
    <property type="entry name" value="MTS"/>
    <property type="match status" value="1"/>
</dbReference>
<keyword evidence="6" id="KW-1185">Reference proteome</keyword>
<evidence type="ECO:0000259" key="4">
    <source>
        <dbReference type="Pfam" id="PF05175"/>
    </source>
</evidence>
<proteinExistence type="predicted"/>
<feature type="domain" description="Methyltransferase small" evidence="4">
    <location>
        <begin position="51"/>
        <end position="129"/>
    </location>
</feature>
<dbReference type="GO" id="GO:0008757">
    <property type="term" value="F:S-adenosylmethionine-dependent methyltransferase activity"/>
    <property type="evidence" value="ECO:0007669"/>
    <property type="project" value="TreeGrafter"/>
</dbReference>
<organism evidence="5 6">
    <name type="scientific">Methylocaldum marinum</name>
    <dbReference type="NCBI Taxonomy" id="1432792"/>
    <lineage>
        <taxon>Bacteria</taxon>
        <taxon>Pseudomonadati</taxon>
        <taxon>Pseudomonadota</taxon>
        <taxon>Gammaproteobacteria</taxon>
        <taxon>Methylococcales</taxon>
        <taxon>Methylococcaceae</taxon>
        <taxon>Methylocaldum</taxon>
    </lineage>
</organism>
<protein>
    <recommendedName>
        <fullName evidence="4">Methyltransferase small domain-containing protein</fullName>
    </recommendedName>
</protein>
<dbReference type="GO" id="GO:0035657">
    <property type="term" value="C:eRF1 methyltransferase complex"/>
    <property type="evidence" value="ECO:0007669"/>
    <property type="project" value="TreeGrafter"/>
</dbReference>
<dbReference type="Proteomes" id="UP000266313">
    <property type="component" value="Chromosome"/>
</dbReference>
<keyword evidence="3" id="KW-0949">S-adenosyl-L-methionine</keyword>
<dbReference type="InterPro" id="IPR029063">
    <property type="entry name" value="SAM-dependent_MTases_sf"/>
</dbReference>
<accession>A0A250KUN8</accession>
<keyword evidence="2" id="KW-0808">Transferase</keyword>
<dbReference type="AlphaFoldDB" id="A0A250KUN8"/>
<dbReference type="Gene3D" id="3.40.50.150">
    <property type="entry name" value="Vaccinia Virus protein VP39"/>
    <property type="match status" value="1"/>
</dbReference>
<dbReference type="PANTHER" id="PTHR45875">
    <property type="entry name" value="METHYLTRANSFERASE N6AMT1"/>
    <property type="match status" value="1"/>
</dbReference>
<dbReference type="GO" id="GO:0032259">
    <property type="term" value="P:methylation"/>
    <property type="evidence" value="ECO:0007669"/>
    <property type="project" value="UniProtKB-KW"/>
</dbReference>
<reference evidence="5 6" key="1">
    <citation type="submission" date="2016-12" db="EMBL/GenBank/DDBJ databases">
        <title>Genome sequencing of Methylocaldum marinum.</title>
        <authorList>
            <person name="Takeuchi M."/>
            <person name="Kamagata Y."/>
            <person name="Hiraoka S."/>
            <person name="Oshima K."/>
            <person name="Hattori M."/>
            <person name="Iwasaki W."/>
        </authorList>
    </citation>
    <scope>NUCLEOTIDE SEQUENCE [LARGE SCALE GENOMIC DNA]</scope>
    <source>
        <strain evidence="5 6">S8</strain>
    </source>
</reference>
<dbReference type="KEGG" id="mmai:sS8_1530"/>
<dbReference type="CDD" id="cd02440">
    <property type="entry name" value="AdoMet_MTases"/>
    <property type="match status" value="1"/>
</dbReference>
<evidence type="ECO:0000256" key="2">
    <source>
        <dbReference type="ARBA" id="ARBA00022679"/>
    </source>
</evidence>
<dbReference type="InterPro" id="IPR052190">
    <property type="entry name" value="Euk-Arch_PrmC-MTase"/>
</dbReference>
<dbReference type="EMBL" id="AP017928">
    <property type="protein sequence ID" value="BBA33489.1"/>
    <property type="molecule type" value="Genomic_DNA"/>
</dbReference>
<dbReference type="PANTHER" id="PTHR45875:SF1">
    <property type="entry name" value="METHYLTRANSFERASE N6AMT1"/>
    <property type="match status" value="1"/>
</dbReference>
<dbReference type="GO" id="GO:0008276">
    <property type="term" value="F:protein methyltransferase activity"/>
    <property type="evidence" value="ECO:0007669"/>
    <property type="project" value="TreeGrafter"/>
</dbReference>